<dbReference type="PANTHER" id="PTHR46126:SF1">
    <property type="entry name" value="DYNACTIN SUBUNIT 5"/>
    <property type="match status" value="1"/>
</dbReference>
<evidence type="ECO:0000256" key="6">
    <source>
        <dbReference type="SAM" id="MobiDB-lite"/>
    </source>
</evidence>
<dbReference type="OrthoDB" id="417208at2759"/>
<gene>
    <name evidence="7" type="ORF">DLAC_07774</name>
</gene>
<protein>
    <recommendedName>
        <fullName evidence="5">Dynactin subunit 5</fullName>
    </recommendedName>
</protein>
<feature type="compositionally biased region" description="Low complexity" evidence="6">
    <location>
        <begin position="197"/>
        <end position="216"/>
    </location>
</feature>
<comment type="caution">
    <text evidence="7">The sequence shown here is derived from an EMBL/GenBank/DDBJ whole genome shotgun (WGS) entry which is preliminary data.</text>
</comment>
<dbReference type="CDD" id="cd03359">
    <property type="entry name" value="LbH_Dynactin_5"/>
    <property type="match status" value="1"/>
</dbReference>
<name>A0A151ZAC8_TIELA</name>
<dbReference type="InterPro" id="IPR047125">
    <property type="entry name" value="DCTN5"/>
</dbReference>
<dbReference type="InParanoid" id="A0A151ZAC8"/>
<evidence type="ECO:0000256" key="5">
    <source>
        <dbReference type="ARBA" id="ARBA00034865"/>
    </source>
</evidence>
<proteinExistence type="inferred from homology"/>
<dbReference type="OMA" id="SQIHGTQ"/>
<sequence>MQEKPRYYEKSQYIETLNGNKVSKNSMLCGIMNIRLHGKTIIRPSVIIRGDLANVNIGRLTIISEGTVIRPSYKKFKGAIMYLPLNIGDHVVVGEGSVISAASIGSYVQIGKNCVISKRCILKDCCVIPDDTILAPDTVVPPFTSYGGNPGVYQEDLPDSFEQYQKEYTTLLYENFIPNPTPSIPTTSSTLKLLPTQTSPILTTSRTTTPISPLSPGNTSPPIPSLK</sequence>
<comment type="similarity">
    <text evidence="4">Belongs to the dynactin subunits 5/6 family. Dynactin subunit 5 subfamily.</text>
</comment>
<dbReference type="InterPro" id="IPR011004">
    <property type="entry name" value="Trimer_LpxA-like_sf"/>
</dbReference>
<dbReference type="Pfam" id="PF21711">
    <property type="entry name" value="DCTN5"/>
    <property type="match status" value="1"/>
</dbReference>
<feature type="region of interest" description="Disordered" evidence="6">
    <location>
        <begin position="197"/>
        <end position="227"/>
    </location>
</feature>
<keyword evidence="3" id="KW-0206">Cytoskeleton</keyword>
<dbReference type="FunCoup" id="A0A151ZAC8">
    <property type="interactions" value="190"/>
</dbReference>
<evidence type="ECO:0000256" key="1">
    <source>
        <dbReference type="ARBA" id="ARBA00004245"/>
    </source>
</evidence>
<reference evidence="7 8" key="1">
    <citation type="submission" date="2015-12" db="EMBL/GenBank/DDBJ databases">
        <title>Dictyostelia acquired genes for synthesis and detection of signals that induce cell-type specialization by lateral gene transfer from prokaryotes.</title>
        <authorList>
            <person name="Gloeckner G."/>
            <person name="Schaap P."/>
        </authorList>
    </citation>
    <scope>NUCLEOTIDE SEQUENCE [LARGE SCALE GENOMIC DNA]</scope>
    <source>
        <strain evidence="7 8">TK</strain>
    </source>
</reference>
<dbReference type="SUPFAM" id="SSF51161">
    <property type="entry name" value="Trimeric LpxA-like enzymes"/>
    <property type="match status" value="1"/>
</dbReference>
<dbReference type="AlphaFoldDB" id="A0A151ZAC8"/>
<keyword evidence="8" id="KW-1185">Reference proteome</keyword>
<dbReference type="Gene3D" id="2.160.10.10">
    <property type="entry name" value="Hexapeptide repeat proteins"/>
    <property type="match status" value="1"/>
</dbReference>
<accession>A0A151ZAC8</accession>
<dbReference type="PANTHER" id="PTHR46126">
    <property type="entry name" value="DYNACTIN SUBUNIT 5"/>
    <property type="match status" value="1"/>
</dbReference>
<evidence type="ECO:0000256" key="4">
    <source>
        <dbReference type="ARBA" id="ARBA00034706"/>
    </source>
</evidence>
<dbReference type="GO" id="GO:0005869">
    <property type="term" value="C:dynactin complex"/>
    <property type="evidence" value="ECO:0007669"/>
    <property type="project" value="TreeGrafter"/>
</dbReference>
<dbReference type="EMBL" id="LODT01000035">
    <property type="protein sequence ID" value="KYQ90901.1"/>
    <property type="molecule type" value="Genomic_DNA"/>
</dbReference>
<evidence type="ECO:0000313" key="7">
    <source>
        <dbReference type="EMBL" id="KYQ90901.1"/>
    </source>
</evidence>
<comment type="subcellular location">
    <subcellularLocation>
        <location evidence="1">Cytoplasm</location>
        <location evidence="1">Cytoskeleton</location>
    </subcellularLocation>
</comment>
<evidence type="ECO:0000313" key="8">
    <source>
        <dbReference type="Proteomes" id="UP000076078"/>
    </source>
</evidence>
<evidence type="ECO:0000256" key="2">
    <source>
        <dbReference type="ARBA" id="ARBA00022490"/>
    </source>
</evidence>
<evidence type="ECO:0000256" key="3">
    <source>
        <dbReference type="ARBA" id="ARBA00023212"/>
    </source>
</evidence>
<organism evidence="7 8">
    <name type="scientific">Tieghemostelium lacteum</name>
    <name type="common">Slime mold</name>
    <name type="synonym">Dictyostelium lacteum</name>
    <dbReference type="NCBI Taxonomy" id="361077"/>
    <lineage>
        <taxon>Eukaryota</taxon>
        <taxon>Amoebozoa</taxon>
        <taxon>Evosea</taxon>
        <taxon>Eumycetozoa</taxon>
        <taxon>Dictyostelia</taxon>
        <taxon>Dictyosteliales</taxon>
        <taxon>Raperosteliaceae</taxon>
        <taxon>Tieghemostelium</taxon>
    </lineage>
</organism>
<keyword evidence="2" id="KW-0963">Cytoplasm</keyword>
<dbReference type="Proteomes" id="UP000076078">
    <property type="component" value="Unassembled WGS sequence"/>
</dbReference>
<dbReference type="STRING" id="361077.A0A151ZAC8"/>